<keyword evidence="1" id="KW-1133">Transmembrane helix</keyword>
<name>A0A8J3WQX5_9ACTN</name>
<dbReference type="RefSeq" id="WP_203873041.1">
    <property type="nucleotide sequence ID" value="NZ_BOOK01000004.1"/>
</dbReference>
<feature type="transmembrane region" description="Helical" evidence="1">
    <location>
        <begin position="137"/>
        <end position="159"/>
    </location>
</feature>
<organism evidence="2 3">
    <name type="scientific">Planobispora takensis</name>
    <dbReference type="NCBI Taxonomy" id="1367882"/>
    <lineage>
        <taxon>Bacteria</taxon>
        <taxon>Bacillati</taxon>
        <taxon>Actinomycetota</taxon>
        <taxon>Actinomycetes</taxon>
        <taxon>Streptosporangiales</taxon>
        <taxon>Streptosporangiaceae</taxon>
        <taxon>Planobispora</taxon>
    </lineage>
</organism>
<dbReference type="EMBL" id="BOOK01000004">
    <property type="protein sequence ID" value="GIH98540.1"/>
    <property type="molecule type" value="Genomic_DNA"/>
</dbReference>
<keyword evidence="1" id="KW-0812">Transmembrane</keyword>
<dbReference type="AlphaFoldDB" id="A0A8J3WQX5"/>
<feature type="transmembrane region" description="Helical" evidence="1">
    <location>
        <begin position="20"/>
        <end position="40"/>
    </location>
</feature>
<evidence type="ECO:0000313" key="2">
    <source>
        <dbReference type="EMBL" id="GIH98540.1"/>
    </source>
</evidence>
<keyword evidence="1" id="KW-0472">Membrane</keyword>
<keyword evidence="3" id="KW-1185">Reference proteome</keyword>
<reference evidence="2" key="1">
    <citation type="submission" date="2021-01" db="EMBL/GenBank/DDBJ databases">
        <title>Whole genome shotgun sequence of Planobispora takensis NBRC 109077.</title>
        <authorList>
            <person name="Komaki H."/>
            <person name="Tamura T."/>
        </authorList>
    </citation>
    <scope>NUCLEOTIDE SEQUENCE</scope>
    <source>
        <strain evidence="2">NBRC 109077</strain>
    </source>
</reference>
<accession>A0A8J3WQX5</accession>
<comment type="caution">
    <text evidence="2">The sequence shown here is derived from an EMBL/GenBank/DDBJ whole genome shotgun (WGS) entry which is preliminary data.</text>
</comment>
<sequence>MVDPATAPAPSPASGRALPIAVAAAGALLVVAAFLPWAGIRADIVFVGSVSERIRGVDDWSGVLALISGIAATALGAVAATGVTGVANGRRFTALATLPGVITVLVLLVFLSDPLGRAEQASIDLGGLMRVQPTVEYGWFVAFAAALAVTALGITALLLRRPVPQADGRRAGDDGRHLDDGR</sequence>
<feature type="transmembrane region" description="Helical" evidence="1">
    <location>
        <begin position="92"/>
        <end position="111"/>
    </location>
</feature>
<protein>
    <submittedName>
        <fullName evidence="2">Uncharacterized protein</fullName>
    </submittedName>
</protein>
<dbReference type="Proteomes" id="UP000634476">
    <property type="component" value="Unassembled WGS sequence"/>
</dbReference>
<feature type="transmembrane region" description="Helical" evidence="1">
    <location>
        <begin position="60"/>
        <end position="80"/>
    </location>
</feature>
<proteinExistence type="predicted"/>
<evidence type="ECO:0000256" key="1">
    <source>
        <dbReference type="SAM" id="Phobius"/>
    </source>
</evidence>
<gene>
    <name evidence="2" type="ORF">Pta02_05490</name>
</gene>
<evidence type="ECO:0000313" key="3">
    <source>
        <dbReference type="Proteomes" id="UP000634476"/>
    </source>
</evidence>